<dbReference type="PROSITE" id="PS50893">
    <property type="entry name" value="ABC_TRANSPORTER_2"/>
    <property type="match status" value="1"/>
</dbReference>
<dbReference type="InterPro" id="IPR003439">
    <property type="entry name" value="ABC_transporter-like_ATP-bd"/>
</dbReference>
<protein>
    <submittedName>
        <fullName evidence="5">ABC transporter ATP-binding protein</fullName>
    </submittedName>
</protein>
<comment type="caution">
    <text evidence="5">The sequence shown here is derived from an EMBL/GenBank/DDBJ whole genome shotgun (WGS) entry which is preliminary data.</text>
</comment>
<dbReference type="InterPro" id="IPR003593">
    <property type="entry name" value="AAA+_ATPase"/>
</dbReference>
<dbReference type="EMBL" id="JAKZMM010000007">
    <property type="protein sequence ID" value="MCJ2379818.1"/>
    <property type="molecule type" value="Genomic_DNA"/>
</dbReference>
<keyword evidence="3 5" id="KW-0067">ATP-binding</keyword>
<evidence type="ECO:0000259" key="4">
    <source>
        <dbReference type="PROSITE" id="PS50893"/>
    </source>
</evidence>
<reference evidence="5 6" key="1">
    <citation type="submission" date="2022-03" db="EMBL/GenBank/DDBJ databases">
        <title>Parabacteroides sp. nov. isolated from swine feces.</title>
        <authorList>
            <person name="Bak J.E."/>
        </authorList>
    </citation>
    <scope>NUCLEOTIDE SEQUENCE [LARGE SCALE GENOMIC DNA]</scope>
    <source>
        <strain evidence="5 6">AGMB00274</strain>
    </source>
</reference>
<evidence type="ECO:0000313" key="6">
    <source>
        <dbReference type="Proteomes" id="UP001165444"/>
    </source>
</evidence>
<evidence type="ECO:0000313" key="5">
    <source>
        <dbReference type="EMBL" id="MCJ2379818.1"/>
    </source>
</evidence>
<evidence type="ECO:0000256" key="2">
    <source>
        <dbReference type="ARBA" id="ARBA00022741"/>
    </source>
</evidence>
<keyword evidence="6" id="KW-1185">Reference proteome</keyword>
<dbReference type="GO" id="GO:0005524">
    <property type="term" value="F:ATP binding"/>
    <property type="evidence" value="ECO:0007669"/>
    <property type="project" value="UniProtKB-KW"/>
</dbReference>
<feature type="domain" description="ABC transporter" evidence="4">
    <location>
        <begin position="4"/>
        <end position="219"/>
    </location>
</feature>
<dbReference type="Gene3D" id="3.40.50.300">
    <property type="entry name" value="P-loop containing nucleotide triphosphate hydrolases"/>
    <property type="match status" value="1"/>
</dbReference>
<evidence type="ECO:0000256" key="1">
    <source>
        <dbReference type="ARBA" id="ARBA00022448"/>
    </source>
</evidence>
<dbReference type="Proteomes" id="UP001165444">
    <property type="component" value="Unassembled WGS sequence"/>
</dbReference>
<dbReference type="InterPro" id="IPR027417">
    <property type="entry name" value="P-loop_NTPase"/>
</dbReference>
<evidence type="ECO:0000256" key="3">
    <source>
        <dbReference type="ARBA" id="ARBA00022840"/>
    </source>
</evidence>
<dbReference type="PANTHER" id="PTHR42939:SF1">
    <property type="entry name" value="ABC TRANSPORTER ATP-BINDING PROTEIN ALBC-RELATED"/>
    <property type="match status" value="1"/>
</dbReference>
<organism evidence="5 6">
    <name type="scientific">Parabacteroides faecalis</name>
    <dbReference type="NCBI Taxonomy" id="2924040"/>
    <lineage>
        <taxon>Bacteria</taxon>
        <taxon>Pseudomonadati</taxon>
        <taxon>Bacteroidota</taxon>
        <taxon>Bacteroidia</taxon>
        <taxon>Bacteroidales</taxon>
        <taxon>Tannerellaceae</taxon>
        <taxon>Parabacteroides</taxon>
    </lineage>
</organism>
<dbReference type="InterPro" id="IPR051782">
    <property type="entry name" value="ABC_Transporter_VariousFunc"/>
</dbReference>
<dbReference type="SUPFAM" id="SSF52540">
    <property type="entry name" value="P-loop containing nucleoside triphosphate hydrolases"/>
    <property type="match status" value="1"/>
</dbReference>
<dbReference type="CDD" id="cd03230">
    <property type="entry name" value="ABC_DR_subfamily_A"/>
    <property type="match status" value="1"/>
</dbReference>
<dbReference type="RefSeq" id="WP_243323538.1">
    <property type="nucleotide sequence ID" value="NZ_JAKZMM010000007.1"/>
</dbReference>
<accession>A0ABT0BZ27</accession>
<proteinExistence type="predicted"/>
<gene>
    <name evidence="5" type="ORF">MUN53_04210</name>
</gene>
<dbReference type="SMART" id="SM00382">
    <property type="entry name" value="AAA"/>
    <property type="match status" value="1"/>
</dbReference>
<keyword evidence="2" id="KW-0547">Nucleotide-binding</keyword>
<name>A0ABT0BZ27_9BACT</name>
<dbReference type="Pfam" id="PF00005">
    <property type="entry name" value="ABC_tran"/>
    <property type="match status" value="1"/>
</dbReference>
<sequence length="222" mass="25264">MELIYIKDLSKAYGKTKVLDNLSVSFESGKIYGLVGENGAGKTTLFNCIMGATDYDGEIRKSSQIEVGYMPAESFFYSLITGKEYIEFCIKAKGKKMDAKAIDSLNKIFQLPLERFASDYSTGMKKKLALMSLLLQDNDLYILDEPFNGVDLYGCIQLKRIIRDLKNKGKTIIISSHLINTLHELCDEIDFLHSHCIRKRYIHASIDEIEKEILNMVEFKTT</sequence>
<dbReference type="PANTHER" id="PTHR42939">
    <property type="entry name" value="ABC TRANSPORTER ATP-BINDING PROTEIN ALBC-RELATED"/>
    <property type="match status" value="1"/>
</dbReference>
<keyword evidence="1" id="KW-0813">Transport</keyword>